<dbReference type="EC" id="3.1.-.-" evidence="3"/>
<dbReference type="Proteomes" id="UP000269019">
    <property type="component" value="Chromosome"/>
</dbReference>
<dbReference type="InterPro" id="IPR038763">
    <property type="entry name" value="DHH_sf"/>
</dbReference>
<evidence type="ECO:0000259" key="2">
    <source>
        <dbReference type="Pfam" id="PF02272"/>
    </source>
</evidence>
<dbReference type="OrthoDB" id="9803668at2"/>
<dbReference type="EMBL" id="CP033896">
    <property type="protein sequence ID" value="AZA13817.1"/>
    <property type="molecule type" value="Genomic_DNA"/>
</dbReference>
<organism evidence="3 4">
    <name type="scientific">Corynebacterium choanae</name>
    <dbReference type="NCBI Taxonomy" id="1862358"/>
    <lineage>
        <taxon>Bacteria</taxon>
        <taxon>Bacillati</taxon>
        <taxon>Actinomycetota</taxon>
        <taxon>Actinomycetes</taxon>
        <taxon>Mycobacteriales</taxon>
        <taxon>Corynebacteriaceae</taxon>
        <taxon>Corynebacterium</taxon>
    </lineage>
</organism>
<dbReference type="Gene3D" id="3.90.1640.10">
    <property type="entry name" value="inorganic pyrophosphatase (n-terminal core)"/>
    <property type="match status" value="1"/>
</dbReference>
<keyword evidence="4" id="KW-1185">Reference proteome</keyword>
<keyword evidence="3" id="KW-0378">Hydrolase</keyword>
<evidence type="ECO:0000313" key="4">
    <source>
        <dbReference type="Proteomes" id="UP000269019"/>
    </source>
</evidence>
<sequence length="345" mass="36213">MHTSHTNDLHDSSLFADEQELDFPGLTEFVAQGTSFAVVGHIRPDGDAIGSVTAVVEQLRQMALQACGVIGQSEPLQSSLLTIPGADQIATCTTLPQVDRVITVDCGDLQRCGSLADEIAQFGPAGTLAVIDHHATNRGFGSLNCIAAGWESTTMVLWRWMLSAGMSITPRIAASLYAGLLTDTGSFRWGTGRMHAMAQALLSLGVDGSHWSMELLDRRRADELAMMGRVLATTTVCPVADTNIRFVALTAAHHIIAGVDHAAVEALTDHIRAVDGADFGVLLKEFVPGTYQVSFRSTATAVAQIASALGGGGHTFASGATVHAATPQQALDAIAAAAHQAYANR</sequence>
<dbReference type="PANTHER" id="PTHR47618:SF1">
    <property type="entry name" value="BIFUNCTIONAL OLIGORIBONUCLEASE AND PAP PHOSPHATASE NRNA"/>
    <property type="match status" value="1"/>
</dbReference>
<reference evidence="3 4" key="1">
    <citation type="submission" date="2018-11" db="EMBL/GenBank/DDBJ databases">
        <authorList>
            <person name="Kleinhagauer T."/>
            <person name="Glaeser S.P."/>
            <person name="Spergser J."/>
            <person name="Ruckert C."/>
            <person name="Kaempfer P."/>
            <person name="Busse H.-J."/>
        </authorList>
    </citation>
    <scope>NUCLEOTIDE SEQUENCE [LARGE SCALE GENOMIC DNA]</scope>
    <source>
        <strain evidence="3 4">200CH</strain>
    </source>
</reference>
<dbReference type="GO" id="GO:0003676">
    <property type="term" value="F:nucleic acid binding"/>
    <property type="evidence" value="ECO:0007669"/>
    <property type="project" value="InterPro"/>
</dbReference>
<feature type="domain" description="DHHA1" evidence="2">
    <location>
        <begin position="256"/>
        <end position="340"/>
    </location>
</feature>
<dbReference type="PANTHER" id="PTHR47618">
    <property type="entry name" value="BIFUNCTIONAL OLIGORIBONUCLEASE AND PAP PHOSPHATASE NRNA"/>
    <property type="match status" value="1"/>
</dbReference>
<dbReference type="Pfam" id="PF01368">
    <property type="entry name" value="DHH"/>
    <property type="match status" value="1"/>
</dbReference>
<accession>A0A3G6J6W7</accession>
<dbReference type="SUPFAM" id="SSF64182">
    <property type="entry name" value="DHH phosphoesterases"/>
    <property type="match status" value="1"/>
</dbReference>
<dbReference type="Pfam" id="PF02272">
    <property type="entry name" value="DHHA1"/>
    <property type="match status" value="1"/>
</dbReference>
<evidence type="ECO:0000313" key="3">
    <source>
        <dbReference type="EMBL" id="AZA13817.1"/>
    </source>
</evidence>
<gene>
    <name evidence="3" type="primary">nrnA</name>
    <name evidence="3" type="ORF">CCHOA_07125</name>
</gene>
<protein>
    <submittedName>
        <fullName evidence="3">Bifunctional oligoribonuclease and PAP phosphatase NrnA</fullName>
        <ecNumber evidence="3">3.1.-.-</ecNumber>
    </submittedName>
</protein>
<dbReference type="InterPro" id="IPR001667">
    <property type="entry name" value="DDH_dom"/>
</dbReference>
<dbReference type="GO" id="GO:0016787">
    <property type="term" value="F:hydrolase activity"/>
    <property type="evidence" value="ECO:0007669"/>
    <property type="project" value="UniProtKB-KW"/>
</dbReference>
<dbReference type="Gene3D" id="3.10.310.30">
    <property type="match status" value="1"/>
</dbReference>
<dbReference type="RefSeq" id="WP_123928399.1">
    <property type="nucleotide sequence ID" value="NZ_CP033896.1"/>
</dbReference>
<feature type="domain" description="DDH" evidence="1">
    <location>
        <begin position="36"/>
        <end position="179"/>
    </location>
</feature>
<dbReference type="KEGG" id="ccho:CCHOA_07125"/>
<dbReference type="InterPro" id="IPR051319">
    <property type="entry name" value="Oligoribo/pAp-PDE_c-di-AMP_PDE"/>
</dbReference>
<name>A0A3G6J6W7_9CORY</name>
<dbReference type="AlphaFoldDB" id="A0A3G6J6W7"/>
<evidence type="ECO:0000259" key="1">
    <source>
        <dbReference type="Pfam" id="PF01368"/>
    </source>
</evidence>
<proteinExistence type="predicted"/>
<dbReference type="InterPro" id="IPR003156">
    <property type="entry name" value="DHHA1_dom"/>
</dbReference>